<feature type="domain" description="DUF1588" evidence="4">
    <location>
        <begin position="905"/>
        <end position="1004"/>
    </location>
</feature>
<proteinExistence type="predicted"/>
<evidence type="ECO:0000259" key="5">
    <source>
        <dbReference type="Pfam" id="PF07631"/>
    </source>
</evidence>
<dbReference type="InterPro" id="IPR013039">
    <property type="entry name" value="DUF1588"/>
</dbReference>
<dbReference type="Pfam" id="PF07627">
    <property type="entry name" value="PSCyt3"/>
    <property type="match status" value="1"/>
</dbReference>
<sequence length="1115" mass="123425">MRHPMSVVLSARALPASVGRLLAVMVLLGPPPVRAADPYQDKVLPFLGTYCVQCHTKQKASGDLDLTRFTSVEKVADDFRQWEHVVTFLKKEEMPPAKAKQPSVAACAEVIAVLEKLLGGEARKLAGDPGVVPPRRLTNAEYDYTIRDLTGADIHPARAFPIDPAAGEGFNNTGEALTMSPSLFKKYYAAGEQVADHALLTTGGLKFAPHPVVTFADRQKYYEQAIIRFYETHAVDYEAYFTAFWLYQHRPAAKAAATVEAWTTDRGLSPKYARALWDTLTGATKDEFVIGWLRQRWAALPAPKNPADPSAGEVKAAVQALAADVRKLSRELCPIETPAVVASAGNGPIDHIARRRKTADTRDTFDATAVVAPEFRVEFKNVADKPTLRLLIQVTDVGQAADGFVAVNGMFTTSERTPDNVKRWSLRNILATHAPDELAKLAFGTHPLGTMIDPDAFVIKAPATLEIDVPTKVFPFRSKGSVTFSANCKLDGSTAGAVIVGVRERKPKGDDQQSPARPLVDTKRTAPFAVSAATFCKLFPSRFYYVDSTRGLSAGFHLIEGFFRDDVPLCRSVLSDTEKRELDGFWAELYFATGIWEKMLRGFVFFERSERNFLKHTDFDSFKEEDPELVKDETLARFKEVYLKRSGVKLTGDALSKHPISVFFEDVRAGLKWQAATLMQAEPNYLRDLLAFAERAYRRPLTGAERQKVETFYSAVCHDKDHGTEAAVRASVVRVLVSPHFCMRFDAPPAGESAAPLPDLALAARLSYFIWSGPPDDELLALAKAGKLHDERVLREQIRRMVKDEKVNRFALEFFGQWLGYRDFLAQESVDRRVFPAFDDALKTAMFEEPTRVIANLIRTDKPITDILNGDVTFVNKSLARHYGLPFRGTADEWEPVTGLRVAGRGGVLGMAVFLTKNSQPQRTSPVKRGFWVVHKVLGEHIPPPPPDVAVLPSKETDTNGKTIRQLMKLHVADAKCASCHQRFDPIGLAMEGFDPIGRSRAKDLAGRPVDNLVSLPSGKETRGVPEFGDYLATNRKAEFTTTLAHKFLGYALGRSLQLSDQPLLEQMQAALAADGAKLSAVFELVVLSPQFRTQRCKDFTPTKFRTDPSPGGEK</sequence>
<dbReference type="InterPro" id="IPR013043">
    <property type="entry name" value="DUF1595"/>
</dbReference>
<dbReference type="Pfam" id="PF07631">
    <property type="entry name" value="PSD4"/>
    <property type="match status" value="1"/>
</dbReference>
<accession>A0A225DFQ7</accession>
<evidence type="ECO:0000259" key="6">
    <source>
        <dbReference type="Pfam" id="PF07635"/>
    </source>
</evidence>
<gene>
    <name evidence="8" type="ORF">FRUB_05241</name>
</gene>
<dbReference type="AlphaFoldDB" id="A0A225DFQ7"/>
<name>A0A225DFQ7_9BACT</name>
<comment type="caution">
    <text evidence="8">The sequence shown here is derived from an EMBL/GenBank/DDBJ whole genome shotgun (WGS) entry which is preliminary data.</text>
</comment>
<feature type="chain" id="PRO_5012443273" description="Cytochrome c domain-containing protein" evidence="1">
    <location>
        <begin position="36"/>
        <end position="1115"/>
    </location>
</feature>
<evidence type="ECO:0000313" key="8">
    <source>
        <dbReference type="EMBL" id="OWK40322.1"/>
    </source>
</evidence>
<dbReference type="Pfam" id="PF07626">
    <property type="entry name" value="PSD3"/>
    <property type="match status" value="1"/>
</dbReference>
<protein>
    <recommendedName>
        <fullName evidence="10">Cytochrome c domain-containing protein</fullName>
    </recommendedName>
</protein>
<evidence type="ECO:0000259" key="4">
    <source>
        <dbReference type="Pfam" id="PF07627"/>
    </source>
</evidence>
<dbReference type="InterPro" id="IPR011478">
    <property type="entry name" value="DUF1585"/>
</dbReference>
<evidence type="ECO:0000259" key="2">
    <source>
        <dbReference type="Pfam" id="PF07624"/>
    </source>
</evidence>
<evidence type="ECO:0000259" key="7">
    <source>
        <dbReference type="Pfam" id="PF07637"/>
    </source>
</evidence>
<dbReference type="Pfam" id="PF07624">
    <property type="entry name" value="PSD2"/>
    <property type="match status" value="1"/>
</dbReference>
<organism evidence="8 9">
    <name type="scientific">Fimbriiglobus ruber</name>
    <dbReference type="NCBI Taxonomy" id="1908690"/>
    <lineage>
        <taxon>Bacteria</taxon>
        <taxon>Pseudomonadati</taxon>
        <taxon>Planctomycetota</taxon>
        <taxon>Planctomycetia</taxon>
        <taxon>Gemmatales</taxon>
        <taxon>Gemmataceae</taxon>
        <taxon>Fimbriiglobus</taxon>
    </lineage>
</organism>
<evidence type="ECO:0000313" key="9">
    <source>
        <dbReference type="Proteomes" id="UP000214646"/>
    </source>
</evidence>
<evidence type="ECO:0008006" key="10">
    <source>
        <dbReference type="Google" id="ProtNLM"/>
    </source>
</evidence>
<dbReference type="EMBL" id="NIDE01000008">
    <property type="protein sequence ID" value="OWK40322.1"/>
    <property type="molecule type" value="Genomic_DNA"/>
</dbReference>
<feature type="signal peptide" evidence="1">
    <location>
        <begin position="1"/>
        <end position="35"/>
    </location>
</feature>
<evidence type="ECO:0000256" key="1">
    <source>
        <dbReference type="SAM" id="SignalP"/>
    </source>
</evidence>
<feature type="domain" description="DUF1585" evidence="2">
    <location>
        <begin position="1018"/>
        <end position="1092"/>
    </location>
</feature>
<dbReference type="Proteomes" id="UP000214646">
    <property type="component" value="Unassembled WGS sequence"/>
</dbReference>
<keyword evidence="9" id="KW-1185">Reference proteome</keyword>
<dbReference type="InterPro" id="IPR013042">
    <property type="entry name" value="DUF1592"/>
</dbReference>
<dbReference type="Pfam" id="PF07637">
    <property type="entry name" value="PSD5"/>
    <property type="match status" value="1"/>
</dbReference>
<evidence type="ECO:0000259" key="3">
    <source>
        <dbReference type="Pfam" id="PF07626"/>
    </source>
</evidence>
<reference evidence="9" key="1">
    <citation type="submission" date="2017-06" db="EMBL/GenBank/DDBJ databases">
        <title>Genome analysis of Fimbriiglobus ruber SP5, the first member of the order Planctomycetales with confirmed chitinolytic capability.</title>
        <authorList>
            <person name="Ravin N.V."/>
            <person name="Rakitin A.L."/>
            <person name="Ivanova A.A."/>
            <person name="Beletsky A.V."/>
            <person name="Kulichevskaya I.S."/>
            <person name="Mardanov A.V."/>
            <person name="Dedysh S.N."/>
        </authorList>
    </citation>
    <scope>NUCLEOTIDE SEQUENCE [LARGE SCALE GENOMIC DNA]</scope>
    <source>
        <strain evidence="9">SP5</strain>
    </source>
</reference>
<feature type="domain" description="DUF1595" evidence="7">
    <location>
        <begin position="690"/>
        <end position="745"/>
    </location>
</feature>
<feature type="domain" description="DUF1587" evidence="3">
    <location>
        <begin position="135"/>
        <end position="199"/>
    </location>
</feature>
<feature type="domain" description="Cytochrome C Planctomycete-type" evidence="6">
    <location>
        <begin position="51"/>
        <end position="97"/>
    </location>
</feature>
<feature type="domain" description="DUF1592" evidence="5">
    <location>
        <begin position="758"/>
        <end position="885"/>
    </location>
</feature>
<dbReference type="InterPro" id="IPR011429">
    <property type="entry name" value="Cyt_c_Planctomycete-type"/>
</dbReference>
<dbReference type="Pfam" id="PF07635">
    <property type="entry name" value="PSCyt1"/>
    <property type="match status" value="1"/>
</dbReference>
<dbReference type="InterPro" id="IPR013036">
    <property type="entry name" value="DUF1587"/>
</dbReference>
<keyword evidence="1" id="KW-0732">Signal</keyword>